<evidence type="ECO:0000313" key="3">
    <source>
        <dbReference type="Proteomes" id="UP000278627"/>
    </source>
</evidence>
<evidence type="ECO:0000256" key="1">
    <source>
        <dbReference type="SAM" id="Phobius"/>
    </source>
</evidence>
<dbReference type="EMBL" id="UZAD01005793">
    <property type="protein sequence ID" value="VDN87576.1"/>
    <property type="molecule type" value="Genomic_DNA"/>
</dbReference>
<gene>
    <name evidence="2" type="ORF">BPAG_LOCUS6390</name>
</gene>
<name>A0A3P7RSC8_BRUPA</name>
<keyword evidence="3" id="KW-1185">Reference proteome</keyword>
<dbReference type="Proteomes" id="UP000278627">
    <property type="component" value="Unassembled WGS sequence"/>
</dbReference>
<organism evidence="2 3">
    <name type="scientific">Brugia pahangi</name>
    <name type="common">Filarial nematode worm</name>
    <dbReference type="NCBI Taxonomy" id="6280"/>
    <lineage>
        <taxon>Eukaryota</taxon>
        <taxon>Metazoa</taxon>
        <taxon>Ecdysozoa</taxon>
        <taxon>Nematoda</taxon>
        <taxon>Chromadorea</taxon>
        <taxon>Rhabditida</taxon>
        <taxon>Spirurina</taxon>
        <taxon>Spiruromorpha</taxon>
        <taxon>Filarioidea</taxon>
        <taxon>Onchocercidae</taxon>
        <taxon>Brugia</taxon>
    </lineage>
</organism>
<sequence length="93" mass="10700">MKNSGCTGDSRRSKLLFLWKYLTLRGLFRLLGENVGSYPIVYILLSLLISTSSFGIFKIVLRDRIRDGYTPTNAPSRYEMDVLREFWNSTGTL</sequence>
<dbReference type="AlphaFoldDB" id="A0A3P7RSC8"/>
<keyword evidence="1" id="KW-1133">Transmembrane helix</keyword>
<proteinExistence type="predicted"/>
<reference evidence="2 3" key="1">
    <citation type="submission" date="2018-11" db="EMBL/GenBank/DDBJ databases">
        <authorList>
            <consortium name="Pathogen Informatics"/>
        </authorList>
    </citation>
    <scope>NUCLEOTIDE SEQUENCE [LARGE SCALE GENOMIC DNA]</scope>
</reference>
<protein>
    <submittedName>
        <fullName evidence="2">Uncharacterized protein</fullName>
    </submittedName>
</protein>
<evidence type="ECO:0000313" key="2">
    <source>
        <dbReference type="EMBL" id="VDN87576.1"/>
    </source>
</evidence>
<accession>A0A3P7RSC8</accession>
<keyword evidence="1" id="KW-0812">Transmembrane</keyword>
<feature type="transmembrane region" description="Helical" evidence="1">
    <location>
        <begin position="40"/>
        <end position="61"/>
    </location>
</feature>
<keyword evidence="1" id="KW-0472">Membrane</keyword>